<reference evidence="2 3" key="1">
    <citation type="journal article" date="2019" name="Fungal Biol. Biotechnol.">
        <title>Draft genome sequence of fastidious pathogen Ceratobasidium theobromae, which causes vascular-streak dieback in Theobroma cacao.</title>
        <authorList>
            <person name="Ali S.S."/>
            <person name="Asman A."/>
            <person name="Shao J."/>
            <person name="Firmansyah A.P."/>
            <person name="Susilo A.W."/>
            <person name="Rosmana A."/>
            <person name="McMahon P."/>
            <person name="Junaid M."/>
            <person name="Guest D."/>
            <person name="Kheng T.Y."/>
            <person name="Meinhardt L.W."/>
            <person name="Bailey B.A."/>
        </authorList>
    </citation>
    <scope>NUCLEOTIDE SEQUENCE [LARGE SCALE GENOMIC DNA]</scope>
    <source>
        <strain evidence="2 3">CT2</strain>
    </source>
</reference>
<gene>
    <name evidence="2" type="ORF">CTheo_7538</name>
</gene>
<keyword evidence="3" id="KW-1185">Reference proteome</keyword>
<feature type="region of interest" description="Disordered" evidence="1">
    <location>
        <begin position="244"/>
        <end position="287"/>
    </location>
</feature>
<proteinExistence type="predicted"/>
<organism evidence="2 3">
    <name type="scientific">Ceratobasidium theobromae</name>
    <dbReference type="NCBI Taxonomy" id="1582974"/>
    <lineage>
        <taxon>Eukaryota</taxon>
        <taxon>Fungi</taxon>
        <taxon>Dikarya</taxon>
        <taxon>Basidiomycota</taxon>
        <taxon>Agaricomycotina</taxon>
        <taxon>Agaricomycetes</taxon>
        <taxon>Cantharellales</taxon>
        <taxon>Ceratobasidiaceae</taxon>
        <taxon>Ceratobasidium</taxon>
    </lineage>
</organism>
<evidence type="ECO:0000256" key="1">
    <source>
        <dbReference type="SAM" id="MobiDB-lite"/>
    </source>
</evidence>
<feature type="compositionally biased region" description="Polar residues" evidence="1">
    <location>
        <begin position="111"/>
        <end position="133"/>
    </location>
</feature>
<feature type="compositionally biased region" description="Polar residues" evidence="1">
    <location>
        <begin position="312"/>
        <end position="357"/>
    </location>
</feature>
<feature type="region of interest" description="Disordered" evidence="1">
    <location>
        <begin position="42"/>
        <end position="142"/>
    </location>
</feature>
<dbReference type="AlphaFoldDB" id="A0A5N5QC70"/>
<feature type="compositionally biased region" description="Polar residues" evidence="1">
    <location>
        <begin position="250"/>
        <end position="259"/>
    </location>
</feature>
<dbReference type="EMBL" id="SSOP01000329">
    <property type="protein sequence ID" value="KAB5589026.1"/>
    <property type="molecule type" value="Genomic_DNA"/>
</dbReference>
<dbReference type="Proteomes" id="UP000383932">
    <property type="component" value="Unassembled WGS sequence"/>
</dbReference>
<feature type="compositionally biased region" description="Basic and acidic residues" evidence="1">
    <location>
        <begin position="73"/>
        <end position="82"/>
    </location>
</feature>
<evidence type="ECO:0000313" key="3">
    <source>
        <dbReference type="Proteomes" id="UP000383932"/>
    </source>
</evidence>
<name>A0A5N5QC70_9AGAM</name>
<sequence length="476" mass="51287">MTGFKISSIHLRVSAAPPDNLSIPHTTESVTEELDTQLPALTDTTLSAEQPRNPSRSQRSRKATSRGALWAESHAKSRDRSAWIHRTKCHKSKSQPGTSGDEGTDAGASSYAESQVMSQLTSRSPTPECSQAATAADKSDSRHQELVKEALQLVEYDCTTLSTADLQEIIRAIRTDQTPAMAAPQGHIIEASALSDTQQSAAITLGDNNHLGHVQIDGQTSKRVSHASEHNLQDFKWRKLAANTKRNAEAETTTAFQSTLPPPSSNTAIVPDSEPDQQPCILVPETQPNPPYINKLCPARQPQILVPDTQLRSTSQLTNSTHSPPPSQNTTSSISLGQTQPHRTPSTRANPQESLSQEDARASSHRSTRTGQSVWAITLAVHTSQQPSSPACPPTCTSQESLGIMCIHNTQGLVSRCMAEIRAKVDQLGSSLQTGTPHSSAVDAREEILAAIDQFMADISRGPQPEGHGGLLSNWE</sequence>
<feature type="compositionally biased region" description="Basic residues" evidence="1">
    <location>
        <begin position="83"/>
        <end position="93"/>
    </location>
</feature>
<protein>
    <submittedName>
        <fullName evidence="2">Uncharacterized protein</fullName>
    </submittedName>
</protein>
<feature type="region of interest" description="Disordered" evidence="1">
    <location>
        <begin position="312"/>
        <end position="371"/>
    </location>
</feature>
<accession>A0A5N5QC70</accession>
<evidence type="ECO:0000313" key="2">
    <source>
        <dbReference type="EMBL" id="KAB5589026.1"/>
    </source>
</evidence>
<comment type="caution">
    <text evidence="2">The sequence shown here is derived from an EMBL/GenBank/DDBJ whole genome shotgun (WGS) entry which is preliminary data.</text>
</comment>